<dbReference type="EMBL" id="JAVREK010000003">
    <property type="protein sequence ID" value="MDT0301355.1"/>
    <property type="molecule type" value="Genomic_DNA"/>
</dbReference>
<keyword evidence="2" id="KW-1185">Reference proteome</keyword>
<dbReference type="Proteomes" id="UP001183226">
    <property type="component" value="Unassembled WGS sequence"/>
</dbReference>
<proteinExistence type="predicted"/>
<dbReference type="RefSeq" id="WP_311543793.1">
    <property type="nucleotide sequence ID" value="NZ_JAVREK010000003.1"/>
</dbReference>
<organism evidence="1 2">
    <name type="scientific">Streptomonospora wellingtoniae</name>
    <dbReference type="NCBI Taxonomy" id="3075544"/>
    <lineage>
        <taxon>Bacteria</taxon>
        <taxon>Bacillati</taxon>
        <taxon>Actinomycetota</taxon>
        <taxon>Actinomycetes</taxon>
        <taxon>Streptosporangiales</taxon>
        <taxon>Nocardiopsidaceae</taxon>
        <taxon>Streptomonospora</taxon>
    </lineage>
</organism>
<evidence type="ECO:0000313" key="1">
    <source>
        <dbReference type="EMBL" id="MDT0301355.1"/>
    </source>
</evidence>
<accession>A0ABU2KQ02</accession>
<gene>
    <name evidence="1" type="ORF">RM446_04420</name>
</gene>
<protein>
    <submittedName>
        <fullName evidence="1">Uncharacterized protein</fullName>
    </submittedName>
</protein>
<reference evidence="2" key="1">
    <citation type="submission" date="2023-07" db="EMBL/GenBank/DDBJ databases">
        <title>30 novel species of actinomycetes from the DSMZ collection.</title>
        <authorList>
            <person name="Nouioui I."/>
        </authorList>
    </citation>
    <scope>NUCLEOTIDE SEQUENCE [LARGE SCALE GENOMIC DNA]</scope>
    <source>
        <strain evidence="2">DSM 45055</strain>
    </source>
</reference>
<name>A0ABU2KQ02_9ACTN</name>
<sequence length="44" mass="4804">MIVERDDGRIAAHDTAGYFTGAEDLSPLDRWACAQARGRVLELG</sequence>
<evidence type="ECO:0000313" key="2">
    <source>
        <dbReference type="Proteomes" id="UP001183226"/>
    </source>
</evidence>
<comment type="caution">
    <text evidence="1">The sequence shown here is derived from an EMBL/GenBank/DDBJ whole genome shotgun (WGS) entry which is preliminary data.</text>
</comment>